<name>A0A8J2P6M8_9HEXA</name>
<evidence type="ECO:0000259" key="8">
    <source>
        <dbReference type="Pfam" id="PF01699"/>
    </source>
</evidence>
<dbReference type="GO" id="GO:0008273">
    <property type="term" value="F:calcium, potassium:sodium antiporter activity"/>
    <property type="evidence" value="ECO:0007669"/>
    <property type="project" value="TreeGrafter"/>
</dbReference>
<dbReference type="InterPro" id="IPR004481">
    <property type="entry name" value="K/Na/Ca-exchanger"/>
</dbReference>
<comment type="similarity">
    <text evidence="2">Belongs to the Ca(2+):cation antiporter (CaCA) (TC 2.A.19) family. SLC24A subfamily.</text>
</comment>
<dbReference type="GO" id="GO:0005262">
    <property type="term" value="F:calcium channel activity"/>
    <property type="evidence" value="ECO:0007669"/>
    <property type="project" value="TreeGrafter"/>
</dbReference>
<comment type="caution">
    <text evidence="9">The sequence shown here is derived from an EMBL/GenBank/DDBJ whole genome shotgun (WGS) entry which is preliminary data.</text>
</comment>
<dbReference type="OrthoDB" id="2127281at2759"/>
<accession>A0A8J2P6M8</accession>
<keyword evidence="3" id="KW-0050">Antiport</keyword>
<keyword evidence="10" id="KW-1185">Reference proteome</keyword>
<evidence type="ECO:0000313" key="9">
    <source>
        <dbReference type="EMBL" id="CAG7733925.1"/>
    </source>
</evidence>
<comment type="subcellular location">
    <subcellularLocation>
        <location evidence="1">Membrane</location>
        <topology evidence="1">Multi-pass membrane protein</topology>
    </subcellularLocation>
</comment>
<keyword evidence="5 7" id="KW-1133">Transmembrane helix</keyword>
<dbReference type="GO" id="GO:0005886">
    <property type="term" value="C:plasma membrane"/>
    <property type="evidence" value="ECO:0007669"/>
    <property type="project" value="TreeGrafter"/>
</dbReference>
<feature type="domain" description="Sodium/calcium exchanger membrane region" evidence="8">
    <location>
        <begin position="1"/>
        <end position="113"/>
    </location>
</feature>
<keyword evidence="3" id="KW-0813">Transport</keyword>
<dbReference type="AlphaFoldDB" id="A0A8J2P6M8"/>
<evidence type="ECO:0000256" key="2">
    <source>
        <dbReference type="ARBA" id="ARBA00005364"/>
    </source>
</evidence>
<dbReference type="PANTHER" id="PTHR10846:SF73">
    <property type="entry name" value="SODIUM_CALCIUM EXCHANGER MEMBRANE REGION DOMAIN-CONTAINING PROTEIN"/>
    <property type="match status" value="1"/>
</dbReference>
<protein>
    <recommendedName>
        <fullName evidence="8">Sodium/calcium exchanger membrane region domain-containing protein</fullName>
    </recommendedName>
</protein>
<evidence type="ECO:0000256" key="3">
    <source>
        <dbReference type="ARBA" id="ARBA00022449"/>
    </source>
</evidence>
<reference evidence="9" key="1">
    <citation type="submission" date="2021-06" db="EMBL/GenBank/DDBJ databases">
        <authorList>
            <person name="Hodson N. C."/>
            <person name="Mongue J. A."/>
            <person name="Jaron S. K."/>
        </authorList>
    </citation>
    <scope>NUCLEOTIDE SEQUENCE</scope>
</reference>
<dbReference type="EMBL" id="CAJVCH010259161">
    <property type="protein sequence ID" value="CAG7733925.1"/>
    <property type="molecule type" value="Genomic_DNA"/>
</dbReference>
<evidence type="ECO:0000256" key="6">
    <source>
        <dbReference type="ARBA" id="ARBA00023136"/>
    </source>
</evidence>
<keyword evidence="4 7" id="KW-0812">Transmembrane</keyword>
<evidence type="ECO:0000313" key="10">
    <source>
        <dbReference type="Proteomes" id="UP000708208"/>
    </source>
</evidence>
<evidence type="ECO:0000256" key="5">
    <source>
        <dbReference type="ARBA" id="ARBA00022989"/>
    </source>
</evidence>
<dbReference type="Proteomes" id="UP000708208">
    <property type="component" value="Unassembled WGS sequence"/>
</dbReference>
<gene>
    <name evidence="9" type="ORF">AFUS01_LOCUS22341</name>
</gene>
<feature type="transmembrane region" description="Helical" evidence="7">
    <location>
        <begin position="36"/>
        <end position="59"/>
    </location>
</feature>
<sequence length="145" mass="15910">LNVPSDVAGATFMAIASSSPELFTNVVGTFITAGDIGLGAIVGSAVFNVLAVCACCGFAASTALPLDWYPLTRDCLFYSISVLLLIRTVENRRVFWYEALILVMAYVLYIIGTYKYNVLSRYKNTNSKKLHSTDDISPMLHPREN</sequence>
<proteinExistence type="inferred from homology"/>
<evidence type="ECO:0000256" key="1">
    <source>
        <dbReference type="ARBA" id="ARBA00004141"/>
    </source>
</evidence>
<dbReference type="GO" id="GO:0006874">
    <property type="term" value="P:intracellular calcium ion homeostasis"/>
    <property type="evidence" value="ECO:0007669"/>
    <property type="project" value="TreeGrafter"/>
</dbReference>
<dbReference type="PANTHER" id="PTHR10846">
    <property type="entry name" value="SODIUM/POTASSIUM/CALCIUM EXCHANGER"/>
    <property type="match status" value="1"/>
</dbReference>
<feature type="transmembrane region" description="Helical" evidence="7">
    <location>
        <begin position="95"/>
        <end position="114"/>
    </location>
</feature>
<organism evidence="9 10">
    <name type="scientific">Allacma fusca</name>
    <dbReference type="NCBI Taxonomy" id="39272"/>
    <lineage>
        <taxon>Eukaryota</taxon>
        <taxon>Metazoa</taxon>
        <taxon>Ecdysozoa</taxon>
        <taxon>Arthropoda</taxon>
        <taxon>Hexapoda</taxon>
        <taxon>Collembola</taxon>
        <taxon>Symphypleona</taxon>
        <taxon>Sminthuridae</taxon>
        <taxon>Allacma</taxon>
    </lineage>
</organism>
<feature type="non-terminal residue" evidence="9">
    <location>
        <position position="1"/>
    </location>
</feature>
<dbReference type="Pfam" id="PF01699">
    <property type="entry name" value="Na_Ca_ex"/>
    <property type="match status" value="1"/>
</dbReference>
<keyword evidence="6 7" id="KW-0472">Membrane</keyword>
<evidence type="ECO:0000256" key="7">
    <source>
        <dbReference type="SAM" id="Phobius"/>
    </source>
</evidence>
<dbReference type="InterPro" id="IPR004837">
    <property type="entry name" value="NaCa_Exmemb"/>
</dbReference>
<evidence type="ECO:0000256" key="4">
    <source>
        <dbReference type="ARBA" id="ARBA00022692"/>
    </source>
</evidence>